<dbReference type="Gene3D" id="3.40.50.620">
    <property type="entry name" value="HUPs"/>
    <property type="match status" value="2"/>
</dbReference>
<sequence>MERVCVAIDGTASGEAAIDWVVERSAHTDLEISVTAVYDPLPSESVLAGGDYRALFSTLLGEAVRRIEEAAPGARVEGTLRTGQPRAQLVAASSEADLLVIGTGRSGAGSYATLPIRIASTARCPVVVVPAPRPAPDSGVVVGLESTAQQPLVVDFAASEAQKSGQPLTVAHCWSVPKLIAVAMFAHPGVWSRMQDLHARALAETLAHVRAGWPGLELHQRFREGPSAVILAEEAAGASLLVVGRHDRATVGDTLLGSTSHELLLGMTCPIAVVPE</sequence>
<evidence type="ECO:0000256" key="1">
    <source>
        <dbReference type="ARBA" id="ARBA00008791"/>
    </source>
</evidence>
<comment type="similarity">
    <text evidence="1">Belongs to the universal stress protein A family.</text>
</comment>
<comment type="caution">
    <text evidence="3">The sequence shown here is derived from an EMBL/GenBank/DDBJ whole genome shotgun (WGS) entry which is preliminary data.</text>
</comment>
<keyword evidence="4" id="KW-1185">Reference proteome</keyword>
<dbReference type="PANTHER" id="PTHR46268">
    <property type="entry name" value="STRESS RESPONSE PROTEIN NHAX"/>
    <property type="match status" value="1"/>
</dbReference>
<reference evidence="3" key="1">
    <citation type="journal article" date="2014" name="Int. J. Syst. Evol. Microbiol.">
        <title>Complete genome sequence of Corynebacterium casei LMG S-19264T (=DSM 44701T), isolated from a smear-ripened cheese.</title>
        <authorList>
            <consortium name="US DOE Joint Genome Institute (JGI-PGF)"/>
            <person name="Walter F."/>
            <person name="Albersmeier A."/>
            <person name="Kalinowski J."/>
            <person name="Ruckert C."/>
        </authorList>
    </citation>
    <scope>NUCLEOTIDE SEQUENCE</scope>
    <source>
        <strain evidence="3">CGMCC 1.12813</strain>
    </source>
</reference>
<name>A0A916WG31_9MICO</name>
<dbReference type="InterPro" id="IPR014729">
    <property type="entry name" value="Rossmann-like_a/b/a_fold"/>
</dbReference>
<dbReference type="EMBL" id="BMGB01000001">
    <property type="protein sequence ID" value="GGA94387.1"/>
    <property type="molecule type" value="Genomic_DNA"/>
</dbReference>
<dbReference type="PRINTS" id="PR01438">
    <property type="entry name" value="UNVRSLSTRESS"/>
</dbReference>
<dbReference type="PANTHER" id="PTHR46268:SF6">
    <property type="entry name" value="UNIVERSAL STRESS PROTEIN UP12"/>
    <property type="match status" value="1"/>
</dbReference>
<dbReference type="SUPFAM" id="SSF52402">
    <property type="entry name" value="Adenine nucleotide alpha hydrolases-like"/>
    <property type="match status" value="2"/>
</dbReference>
<evidence type="ECO:0000313" key="3">
    <source>
        <dbReference type="EMBL" id="GGA94387.1"/>
    </source>
</evidence>
<gene>
    <name evidence="3" type="ORF">GCM10010979_06130</name>
</gene>
<dbReference type="InterPro" id="IPR006015">
    <property type="entry name" value="Universal_stress_UspA"/>
</dbReference>
<proteinExistence type="inferred from homology"/>
<reference evidence="3" key="2">
    <citation type="submission" date="2020-09" db="EMBL/GenBank/DDBJ databases">
        <authorList>
            <person name="Sun Q."/>
            <person name="Zhou Y."/>
        </authorList>
    </citation>
    <scope>NUCLEOTIDE SEQUENCE</scope>
    <source>
        <strain evidence="3">CGMCC 1.12813</strain>
    </source>
</reference>
<protein>
    <submittedName>
        <fullName evidence="3">Universal stress protein</fullName>
    </submittedName>
</protein>
<dbReference type="AlphaFoldDB" id="A0A916WG31"/>
<dbReference type="InterPro" id="IPR006016">
    <property type="entry name" value="UspA"/>
</dbReference>
<feature type="domain" description="UspA" evidence="2">
    <location>
        <begin position="140"/>
        <end position="275"/>
    </location>
</feature>
<dbReference type="RefSeq" id="WP_188509231.1">
    <property type="nucleotide sequence ID" value="NZ_BMGB01000001.1"/>
</dbReference>
<feature type="domain" description="UspA" evidence="2">
    <location>
        <begin position="2"/>
        <end position="130"/>
    </location>
</feature>
<organism evidence="3 4">
    <name type="scientific">Conyzicola nivalis</name>
    <dbReference type="NCBI Taxonomy" id="1477021"/>
    <lineage>
        <taxon>Bacteria</taxon>
        <taxon>Bacillati</taxon>
        <taxon>Actinomycetota</taxon>
        <taxon>Actinomycetes</taxon>
        <taxon>Micrococcales</taxon>
        <taxon>Microbacteriaceae</taxon>
        <taxon>Conyzicola</taxon>
    </lineage>
</organism>
<dbReference type="Proteomes" id="UP000606922">
    <property type="component" value="Unassembled WGS sequence"/>
</dbReference>
<accession>A0A916WG31</accession>
<evidence type="ECO:0000313" key="4">
    <source>
        <dbReference type="Proteomes" id="UP000606922"/>
    </source>
</evidence>
<dbReference type="Pfam" id="PF00582">
    <property type="entry name" value="Usp"/>
    <property type="match status" value="2"/>
</dbReference>
<dbReference type="CDD" id="cd00293">
    <property type="entry name" value="USP-like"/>
    <property type="match status" value="1"/>
</dbReference>
<evidence type="ECO:0000259" key="2">
    <source>
        <dbReference type="Pfam" id="PF00582"/>
    </source>
</evidence>